<gene>
    <name evidence="4" type="primary">pdxA</name>
    <name evidence="4" type="ORF">ACFSKL_03585</name>
</gene>
<dbReference type="Gene3D" id="3.40.718.10">
    <property type="entry name" value="Isopropylmalate Dehydrogenase"/>
    <property type="match status" value="1"/>
</dbReference>
<dbReference type="SUPFAM" id="SSF53659">
    <property type="entry name" value="Isocitrate/Isopropylmalate dehydrogenase-like"/>
    <property type="match status" value="1"/>
</dbReference>
<dbReference type="EMBL" id="JBHUHR010000012">
    <property type="protein sequence ID" value="MFD2033856.1"/>
    <property type="molecule type" value="Genomic_DNA"/>
</dbReference>
<evidence type="ECO:0000256" key="1">
    <source>
        <dbReference type="ARBA" id="ARBA00022723"/>
    </source>
</evidence>
<accession>A0ABW4VJB4</accession>
<evidence type="ECO:0000256" key="2">
    <source>
        <dbReference type="ARBA" id="ARBA00023002"/>
    </source>
</evidence>
<keyword evidence="1" id="KW-0479">Metal-binding</keyword>
<name>A0ABW4VJB4_9BACT</name>
<evidence type="ECO:0000313" key="4">
    <source>
        <dbReference type="EMBL" id="MFD2033856.1"/>
    </source>
</evidence>
<evidence type="ECO:0000313" key="5">
    <source>
        <dbReference type="Proteomes" id="UP001597361"/>
    </source>
</evidence>
<dbReference type="InterPro" id="IPR005255">
    <property type="entry name" value="PdxA_fam"/>
</dbReference>
<dbReference type="GO" id="GO:0050570">
    <property type="term" value="F:4-hydroxythreonine-4-phosphate dehydrogenase activity"/>
    <property type="evidence" value="ECO:0007669"/>
    <property type="project" value="UniProtKB-EC"/>
</dbReference>
<organism evidence="4 5">
    <name type="scientific">Belliella marina</name>
    <dbReference type="NCBI Taxonomy" id="1644146"/>
    <lineage>
        <taxon>Bacteria</taxon>
        <taxon>Pseudomonadati</taxon>
        <taxon>Bacteroidota</taxon>
        <taxon>Cytophagia</taxon>
        <taxon>Cytophagales</taxon>
        <taxon>Cyclobacteriaceae</taxon>
        <taxon>Belliella</taxon>
    </lineage>
</organism>
<keyword evidence="2 4" id="KW-0560">Oxidoreductase</keyword>
<dbReference type="Proteomes" id="UP001597361">
    <property type="component" value="Unassembled WGS sequence"/>
</dbReference>
<dbReference type="NCBIfam" id="TIGR00557">
    <property type="entry name" value="pdxA"/>
    <property type="match status" value="1"/>
</dbReference>
<proteinExistence type="predicted"/>
<reference evidence="5" key="1">
    <citation type="journal article" date="2019" name="Int. J. Syst. Evol. Microbiol.">
        <title>The Global Catalogue of Microorganisms (GCM) 10K type strain sequencing project: providing services to taxonomists for standard genome sequencing and annotation.</title>
        <authorList>
            <consortium name="The Broad Institute Genomics Platform"/>
            <consortium name="The Broad Institute Genome Sequencing Center for Infectious Disease"/>
            <person name="Wu L."/>
            <person name="Ma J."/>
        </authorList>
    </citation>
    <scope>NUCLEOTIDE SEQUENCE [LARGE SCALE GENOMIC DNA]</scope>
    <source>
        <strain evidence="5">CGMCC 1.15180</strain>
    </source>
</reference>
<evidence type="ECO:0000256" key="3">
    <source>
        <dbReference type="ARBA" id="ARBA00023027"/>
    </source>
</evidence>
<comment type="caution">
    <text evidence="4">The sequence shown here is derived from an EMBL/GenBank/DDBJ whole genome shotgun (WGS) entry which is preliminary data.</text>
</comment>
<dbReference type="RefSeq" id="WP_376883553.1">
    <property type="nucleotide sequence ID" value="NZ_JBHUHR010000012.1"/>
</dbReference>
<protein>
    <submittedName>
        <fullName evidence="4">4-hydroxythreonine-4-phosphate dehydrogenase PdxA</fullName>
        <ecNumber evidence="4">1.1.1.262</ecNumber>
    </submittedName>
</protein>
<sequence>MIPKIAVTMGDPAGIGPEIIVKSFSKKALYNTCKPLVVGDADTIQDAVEKLGSSLKVNVIAKVDDAVFEYGSIDVFDLDNVELGQLELGKVSAMAGKAAFESVVKAIHLALANEVDATVTAPINKESINLAGHHYSGHTEIYADYTDTKKFAMLLVEKNLRVIHVTTHVALRQACDMIKKDRVVDVIRLLHNACVQFGIEKPKIGVAGLNPHAGDGGLFGTEDDQEILPAVKEAVEQGYLAEGPIPPDTMFAKAVQGYYDGCVAMYHDQGHIPFKMIGFKWDNENQKMESVKGVNITLGLPIIRTSVDHGTAFEIAGKGIASEDALDLAIEYAIPMAINRMDKSKDI</sequence>
<dbReference type="PANTHER" id="PTHR30004:SF6">
    <property type="entry name" value="D-THREONATE 4-PHOSPHATE DEHYDROGENASE"/>
    <property type="match status" value="1"/>
</dbReference>
<dbReference type="EC" id="1.1.1.262" evidence="4"/>
<keyword evidence="5" id="KW-1185">Reference proteome</keyword>
<keyword evidence="3" id="KW-0520">NAD</keyword>
<dbReference type="Pfam" id="PF04166">
    <property type="entry name" value="PdxA"/>
    <property type="match status" value="1"/>
</dbReference>
<dbReference type="PANTHER" id="PTHR30004">
    <property type="entry name" value="4-HYDROXYTHREONINE-4-PHOSPHATE DEHYDROGENASE"/>
    <property type="match status" value="1"/>
</dbReference>